<dbReference type="Proteomes" id="UP000536275">
    <property type="component" value="Unassembled WGS sequence"/>
</dbReference>
<comment type="caution">
    <text evidence="2">The sequence shown here is derived from an EMBL/GenBank/DDBJ whole genome shotgun (WGS) entry which is preliminary data.</text>
</comment>
<dbReference type="AlphaFoldDB" id="A0A8H6F654"/>
<dbReference type="PANTHER" id="PTHR30108">
    <property type="entry name" value="3-OCTAPRENYL-4-HYDROXYBENZOATE CARBOXY-LYASE-RELATED"/>
    <property type="match status" value="1"/>
</dbReference>
<name>A0A8H6F654_CANAX</name>
<keyword evidence="2" id="KW-0456">Lyase</keyword>
<sequence>MSLNPALKFRDFIQVLKNEGDIVEIDTEVDPNLEVGAITRKAYENKLAAPLFNNLKQDPGNVDPKNLFRILGCPGGLRGIGFPNTNERNH</sequence>
<evidence type="ECO:0000313" key="2">
    <source>
        <dbReference type="EMBL" id="KAF6070737.1"/>
    </source>
</evidence>
<dbReference type="GO" id="GO:0046281">
    <property type="term" value="P:cinnamic acid catabolic process"/>
    <property type="evidence" value="ECO:0007669"/>
    <property type="project" value="TreeGrafter"/>
</dbReference>
<dbReference type="GO" id="GO:0033494">
    <property type="term" value="P:ferulate metabolic process"/>
    <property type="evidence" value="ECO:0007669"/>
    <property type="project" value="TreeGrafter"/>
</dbReference>
<protein>
    <submittedName>
        <fullName evidence="2">3-octaprenyl-4-hydroxybenzoate carboxy-lyase family protein</fullName>
    </submittedName>
</protein>
<feature type="domain" description="3-octaprenyl-4-hydroxybenzoate carboxy-lyase-like N-terminal" evidence="1">
    <location>
        <begin position="13"/>
        <end position="78"/>
    </location>
</feature>
<dbReference type="GO" id="GO:0016831">
    <property type="term" value="F:carboxy-lyase activity"/>
    <property type="evidence" value="ECO:0007669"/>
    <property type="project" value="InterPro"/>
</dbReference>
<dbReference type="SUPFAM" id="SSF50475">
    <property type="entry name" value="FMN-binding split barrel"/>
    <property type="match status" value="1"/>
</dbReference>
<reference evidence="2 3" key="1">
    <citation type="submission" date="2020-03" db="EMBL/GenBank/DDBJ databases">
        <title>FDA dAtabase for Regulatory Grade micrObial Sequences (FDA-ARGOS): Supporting development and validation of Infectious Disease Dx tests.</title>
        <authorList>
            <person name="Campos J."/>
            <person name="Goldberg B."/>
            <person name="Tallon L."/>
            <person name="Sadzewicz L."/>
            <person name="Vavikolanu K."/>
            <person name="Mehta A."/>
            <person name="Aluvathingal J."/>
            <person name="Nadendla S."/>
            <person name="Nandy P."/>
            <person name="Geyer C."/>
            <person name="Yan Y."/>
            <person name="Sichtig H."/>
        </authorList>
    </citation>
    <scope>NUCLEOTIDE SEQUENCE [LARGE SCALE GENOMIC DNA]</scope>
    <source>
        <strain evidence="2 3">FDAARGOS_656</strain>
    </source>
</reference>
<dbReference type="InterPro" id="IPR049383">
    <property type="entry name" value="UbiD-like_N"/>
</dbReference>
<gene>
    <name evidence="2" type="ORF">FOB64_001827</name>
</gene>
<organism evidence="2 3">
    <name type="scientific">Candida albicans</name>
    <name type="common">Yeast</name>
    <dbReference type="NCBI Taxonomy" id="5476"/>
    <lineage>
        <taxon>Eukaryota</taxon>
        <taxon>Fungi</taxon>
        <taxon>Dikarya</taxon>
        <taxon>Ascomycota</taxon>
        <taxon>Saccharomycotina</taxon>
        <taxon>Pichiomycetes</taxon>
        <taxon>Debaryomycetaceae</taxon>
        <taxon>Candida/Lodderomyces clade</taxon>
        <taxon>Candida</taxon>
    </lineage>
</organism>
<dbReference type="Pfam" id="PF20695">
    <property type="entry name" value="UbiD_N"/>
    <property type="match status" value="1"/>
</dbReference>
<dbReference type="InterPro" id="IPR002830">
    <property type="entry name" value="UbiD"/>
</dbReference>
<evidence type="ECO:0000259" key="1">
    <source>
        <dbReference type="Pfam" id="PF20695"/>
    </source>
</evidence>
<dbReference type="GO" id="GO:0005737">
    <property type="term" value="C:cytoplasm"/>
    <property type="evidence" value="ECO:0007669"/>
    <property type="project" value="TreeGrafter"/>
</dbReference>
<dbReference type="PANTHER" id="PTHR30108:SF17">
    <property type="entry name" value="FERULIC ACID DECARBOXYLASE 1"/>
    <property type="match status" value="1"/>
</dbReference>
<accession>A0A8H6F654</accession>
<dbReference type="EMBL" id="JABWAD010000022">
    <property type="protein sequence ID" value="KAF6070737.1"/>
    <property type="molecule type" value="Genomic_DNA"/>
</dbReference>
<proteinExistence type="predicted"/>
<evidence type="ECO:0000313" key="3">
    <source>
        <dbReference type="Proteomes" id="UP000536275"/>
    </source>
</evidence>